<dbReference type="RefSeq" id="WP_122225860.1">
    <property type="nucleotide sequence ID" value="NZ_RDQO01000001.1"/>
</dbReference>
<evidence type="ECO:0000313" key="3">
    <source>
        <dbReference type="Proteomes" id="UP000278006"/>
    </source>
</evidence>
<dbReference type="SMART" id="SM00834">
    <property type="entry name" value="CxxC_CXXC_SSSS"/>
    <property type="match status" value="1"/>
</dbReference>
<dbReference type="OrthoDB" id="9813321at2"/>
<dbReference type="AlphaFoldDB" id="A0A3M6QYP6"/>
<name>A0A3M6QYP6_9BURK</name>
<reference evidence="2 3" key="1">
    <citation type="submission" date="2018-10" db="EMBL/GenBank/DDBJ databases">
        <title>Draft genome of Cortibacter populi DSM10536.</title>
        <authorList>
            <person name="Bernier A.-M."/>
            <person name="Bernard K."/>
        </authorList>
    </citation>
    <scope>NUCLEOTIDE SEQUENCE [LARGE SCALE GENOMIC DNA]</scope>
    <source>
        <strain evidence="2 3">DSM 105136</strain>
    </source>
</reference>
<protein>
    <submittedName>
        <fullName evidence="2">Zinc ribbon domain-containing protein</fullName>
    </submittedName>
</protein>
<gene>
    <name evidence="2" type="ORF">D8I35_00950</name>
</gene>
<feature type="domain" description="Putative regulatory protein FmdB zinc ribbon" evidence="1">
    <location>
        <begin position="1"/>
        <end position="42"/>
    </location>
</feature>
<dbReference type="NCBIfam" id="TIGR02605">
    <property type="entry name" value="CxxC_CxxC_SSSS"/>
    <property type="match status" value="1"/>
</dbReference>
<dbReference type="InterPro" id="IPR013429">
    <property type="entry name" value="Regulatory_FmdB_Zinc_ribbon"/>
</dbReference>
<evidence type="ECO:0000259" key="1">
    <source>
        <dbReference type="SMART" id="SM00834"/>
    </source>
</evidence>
<sequence>MPTYEYHCNGCGGFDAMRSYELRDAPATCPACGDSDCGRIFASAPRLGVMARNARRATEINERARHEPIRSKDYQRYKHPAGCGCCSGQSGKSRATVTTPEGAKFAPAKRPWMISH</sequence>
<organism evidence="2 3">
    <name type="scientific">Corticibacter populi</name>
    <dbReference type="NCBI Taxonomy" id="1550736"/>
    <lineage>
        <taxon>Bacteria</taxon>
        <taxon>Pseudomonadati</taxon>
        <taxon>Pseudomonadota</taxon>
        <taxon>Betaproteobacteria</taxon>
        <taxon>Burkholderiales</taxon>
        <taxon>Comamonadaceae</taxon>
        <taxon>Corticibacter</taxon>
    </lineage>
</organism>
<evidence type="ECO:0000313" key="2">
    <source>
        <dbReference type="EMBL" id="RMX07739.1"/>
    </source>
</evidence>
<keyword evidence="3" id="KW-1185">Reference proteome</keyword>
<accession>A0A3M6QYP6</accession>
<comment type="caution">
    <text evidence="2">The sequence shown here is derived from an EMBL/GenBank/DDBJ whole genome shotgun (WGS) entry which is preliminary data.</text>
</comment>
<dbReference type="EMBL" id="RDQO01000001">
    <property type="protein sequence ID" value="RMX07739.1"/>
    <property type="molecule type" value="Genomic_DNA"/>
</dbReference>
<proteinExistence type="predicted"/>
<dbReference type="Pfam" id="PF09723">
    <property type="entry name" value="Zn_ribbon_8"/>
    <property type="match status" value="1"/>
</dbReference>
<dbReference type="Proteomes" id="UP000278006">
    <property type="component" value="Unassembled WGS sequence"/>
</dbReference>